<dbReference type="GO" id="GO:0005739">
    <property type="term" value="C:mitochondrion"/>
    <property type="evidence" value="ECO:0007669"/>
    <property type="project" value="TreeGrafter"/>
</dbReference>
<comment type="cofactor">
    <cofactor evidence="1">
        <name>Mg(2+)</name>
        <dbReference type="ChEBI" id="CHEBI:18420"/>
    </cofactor>
</comment>
<evidence type="ECO:0000256" key="8">
    <source>
        <dbReference type="ARBA" id="ARBA00022839"/>
    </source>
</evidence>
<keyword evidence="9" id="KW-0408">Iron</keyword>
<protein>
    <recommendedName>
        <fullName evidence="5">Exonuclease V, mitochondrial</fullName>
    </recommendedName>
    <alternativeName>
        <fullName evidence="11">Defects in morphology protein 1</fullName>
    </alternativeName>
</protein>
<dbReference type="PANTHER" id="PTHR14464:SF4">
    <property type="entry name" value="EXONUCLEASE V"/>
    <property type="match status" value="1"/>
</dbReference>
<dbReference type="AlphaFoldDB" id="A0A1E4T2B4"/>
<comment type="cofactor">
    <cofactor evidence="2">
        <name>[4Fe-4S] cluster</name>
        <dbReference type="ChEBI" id="CHEBI:49883"/>
    </cofactor>
</comment>
<comment type="subunit">
    <text evidence="4">Monomer.</text>
</comment>
<gene>
    <name evidence="12" type="ORF">CANARDRAFT_179029</name>
</gene>
<accession>A0A1E4T2B4</accession>
<keyword evidence="6" id="KW-0004">4Fe-4S</keyword>
<evidence type="ECO:0000256" key="2">
    <source>
        <dbReference type="ARBA" id="ARBA00001966"/>
    </source>
</evidence>
<sequence length="432" mass="49706">PLQQLTDLNDSKTSQQARLSVTKIIPGNWCELQRFFRLYNNLTEEEENRFMIRGKVEHAKYELITHASVSLLTELVALLKKQSKSSHNSRVLAAVWSRSILRLTELFEFGEAREILVHGVYNMSTEQLLNPANVANEELETYTKNSSNLLVISGVIDHLVLESGKFEGVFDQYQQELEQSITNKQDLSEIIKNPLLYMSVRDLKTRSGRSLPHPFTQNTSKIQIGMYRKFLEDLSISPEKTYRMMLINSVQRNVDIDEPLSPELVIYLMLNNKYLINDFKRLKNGDPIGFQPFDNDINSPRDGSMKYSIAPICEVSGIDAPELIELVKTEIPAELHSGTLWKTAPTYRYLAARLAQLYGLTNDFLSPSLSVEYSAKDTIFNQVNYRYNKSEIESTIEKGMDLWNGRRLPLRPQYKTICKSCEFSKQCGWYLD</sequence>
<evidence type="ECO:0000256" key="7">
    <source>
        <dbReference type="ARBA" id="ARBA00022722"/>
    </source>
</evidence>
<keyword evidence="7" id="KW-0540">Nuclease</keyword>
<evidence type="ECO:0000256" key="4">
    <source>
        <dbReference type="ARBA" id="ARBA00011245"/>
    </source>
</evidence>
<organism evidence="12 13">
    <name type="scientific">[Candida] arabinofermentans NRRL YB-2248</name>
    <dbReference type="NCBI Taxonomy" id="983967"/>
    <lineage>
        <taxon>Eukaryota</taxon>
        <taxon>Fungi</taxon>
        <taxon>Dikarya</taxon>
        <taxon>Ascomycota</taxon>
        <taxon>Saccharomycotina</taxon>
        <taxon>Pichiomycetes</taxon>
        <taxon>Pichiales</taxon>
        <taxon>Pichiaceae</taxon>
        <taxon>Ogataea</taxon>
        <taxon>Ogataea/Candida clade</taxon>
    </lineage>
</organism>
<dbReference type="GO" id="GO:0036297">
    <property type="term" value="P:interstrand cross-link repair"/>
    <property type="evidence" value="ECO:0007669"/>
    <property type="project" value="TreeGrafter"/>
</dbReference>
<evidence type="ECO:0000256" key="3">
    <source>
        <dbReference type="ARBA" id="ARBA00009797"/>
    </source>
</evidence>
<dbReference type="InterPro" id="IPR019190">
    <property type="entry name" value="EXOV"/>
</dbReference>
<keyword evidence="13" id="KW-1185">Reference proteome</keyword>
<evidence type="ECO:0000313" key="13">
    <source>
        <dbReference type="Proteomes" id="UP000094801"/>
    </source>
</evidence>
<evidence type="ECO:0000256" key="9">
    <source>
        <dbReference type="ARBA" id="ARBA00023004"/>
    </source>
</evidence>
<dbReference type="GO" id="GO:0005634">
    <property type="term" value="C:nucleus"/>
    <property type="evidence" value="ECO:0007669"/>
    <property type="project" value="TreeGrafter"/>
</dbReference>
<feature type="non-terminal residue" evidence="12">
    <location>
        <position position="1"/>
    </location>
</feature>
<keyword evidence="8" id="KW-0269">Exonuclease</keyword>
<evidence type="ECO:0000313" key="12">
    <source>
        <dbReference type="EMBL" id="ODV85893.1"/>
    </source>
</evidence>
<keyword evidence="6" id="KW-0479">Metal-binding</keyword>
<reference evidence="13" key="1">
    <citation type="submission" date="2016-04" db="EMBL/GenBank/DDBJ databases">
        <title>Comparative genomics of biotechnologically important yeasts.</title>
        <authorList>
            <consortium name="DOE Joint Genome Institute"/>
            <person name="Riley R."/>
            <person name="Haridas S."/>
            <person name="Wolfe K.H."/>
            <person name="Lopes M.R."/>
            <person name="Hittinger C.T."/>
            <person name="Goker M."/>
            <person name="Salamov A."/>
            <person name="Wisecaver J."/>
            <person name="Long T.M."/>
            <person name="Aerts A.L."/>
            <person name="Barry K."/>
            <person name="Choi C."/>
            <person name="Clum A."/>
            <person name="Coughlan A.Y."/>
            <person name="Deshpande S."/>
            <person name="Douglass A.P."/>
            <person name="Hanson S.J."/>
            <person name="Klenk H.-P."/>
            <person name="Labutti K."/>
            <person name="Lapidus A."/>
            <person name="Lindquist E."/>
            <person name="Lipzen A."/>
            <person name="Meier-Kolthoff J.P."/>
            <person name="Ohm R.A."/>
            <person name="Otillar R.P."/>
            <person name="Pangilinan J."/>
            <person name="Peng Y."/>
            <person name="Rokas A."/>
            <person name="Rosa C.A."/>
            <person name="Scheuner C."/>
            <person name="Sibirny A.A."/>
            <person name="Slot J.C."/>
            <person name="Stielow J.B."/>
            <person name="Sun H."/>
            <person name="Kurtzman C.P."/>
            <person name="Blackwell M."/>
            <person name="Grigoriev I.V."/>
            <person name="Jeffries T.W."/>
        </authorList>
    </citation>
    <scope>NUCLEOTIDE SEQUENCE [LARGE SCALE GENOMIC DNA]</scope>
    <source>
        <strain evidence="13">NRRL YB-2248</strain>
    </source>
</reference>
<name>A0A1E4T2B4_9ASCO</name>
<dbReference type="GO" id="GO:0051539">
    <property type="term" value="F:4 iron, 4 sulfur cluster binding"/>
    <property type="evidence" value="ECO:0007669"/>
    <property type="project" value="UniProtKB-KW"/>
</dbReference>
<evidence type="ECO:0000256" key="6">
    <source>
        <dbReference type="ARBA" id="ARBA00022485"/>
    </source>
</evidence>
<evidence type="ECO:0000256" key="1">
    <source>
        <dbReference type="ARBA" id="ARBA00001946"/>
    </source>
</evidence>
<dbReference type="GO" id="GO:0045145">
    <property type="term" value="F:single-stranded DNA 5'-3' DNA exonuclease activity"/>
    <property type="evidence" value="ECO:0007669"/>
    <property type="project" value="InterPro"/>
</dbReference>
<evidence type="ECO:0000256" key="5">
    <source>
        <dbReference type="ARBA" id="ARBA00013561"/>
    </source>
</evidence>
<dbReference type="PANTHER" id="PTHR14464">
    <property type="entry name" value="EXONUCLEASE V"/>
    <property type="match status" value="1"/>
</dbReference>
<dbReference type="EMBL" id="KV453851">
    <property type="protein sequence ID" value="ODV85893.1"/>
    <property type="molecule type" value="Genomic_DNA"/>
</dbReference>
<evidence type="ECO:0000256" key="11">
    <source>
        <dbReference type="ARBA" id="ARBA00030412"/>
    </source>
</evidence>
<proteinExistence type="inferred from homology"/>
<comment type="similarity">
    <text evidence="3">Belongs to the EXO5 family.</text>
</comment>
<dbReference type="OrthoDB" id="354769at2759"/>
<feature type="non-terminal residue" evidence="12">
    <location>
        <position position="432"/>
    </location>
</feature>
<keyword evidence="8" id="KW-0378">Hydrolase</keyword>
<evidence type="ECO:0000256" key="10">
    <source>
        <dbReference type="ARBA" id="ARBA00023014"/>
    </source>
</evidence>
<keyword evidence="10" id="KW-0411">Iron-sulfur</keyword>
<dbReference type="Pfam" id="PF09810">
    <property type="entry name" value="Exo5"/>
    <property type="match status" value="1"/>
</dbReference>
<dbReference type="Proteomes" id="UP000094801">
    <property type="component" value="Unassembled WGS sequence"/>
</dbReference>